<dbReference type="InterPro" id="IPR003423">
    <property type="entry name" value="OMP_efflux"/>
</dbReference>
<protein>
    <submittedName>
        <fullName evidence="8">TolC family protein</fullName>
    </submittedName>
</protein>
<dbReference type="EMBL" id="JAKEVZ010000002">
    <property type="protein sequence ID" value="MCF1750192.1"/>
    <property type="molecule type" value="Genomic_DNA"/>
</dbReference>
<evidence type="ECO:0000313" key="8">
    <source>
        <dbReference type="EMBL" id="MCF1750192.1"/>
    </source>
</evidence>
<dbReference type="Gene3D" id="1.20.1600.10">
    <property type="entry name" value="Outer membrane efflux proteins (OEP)"/>
    <property type="match status" value="1"/>
</dbReference>
<dbReference type="PANTHER" id="PTHR30026:SF20">
    <property type="entry name" value="OUTER MEMBRANE PROTEIN TOLC"/>
    <property type="match status" value="1"/>
</dbReference>
<evidence type="ECO:0000313" key="9">
    <source>
        <dbReference type="Proteomes" id="UP001201449"/>
    </source>
</evidence>
<comment type="similarity">
    <text evidence="2">Belongs to the outer membrane factor (OMF) (TC 1.B.17) family.</text>
</comment>
<dbReference type="RefSeq" id="WP_234860316.1">
    <property type="nucleotide sequence ID" value="NZ_JAKEVZ010000002.1"/>
</dbReference>
<keyword evidence="4" id="KW-1134">Transmembrane beta strand</keyword>
<dbReference type="Pfam" id="PF02321">
    <property type="entry name" value="OEP"/>
    <property type="match status" value="1"/>
</dbReference>
<comment type="subcellular location">
    <subcellularLocation>
        <location evidence="1">Cell outer membrane</location>
    </subcellularLocation>
</comment>
<organism evidence="8 9">
    <name type="scientific">Mariniradius sediminis</name>
    <dbReference type="NCBI Taxonomy" id="2909237"/>
    <lineage>
        <taxon>Bacteria</taxon>
        <taxon>Pseudomonadati</taxon>
        <taxon>Bacteroidota</taxon>
        <taxon>Cytophagia</taxon>
        <taxon>Cytophagales</taxon>
        <taxon>Cyclobacteriaceae</taxon>
        <taxon>Mariniradius</taxon>
    </lineage>
</organism>
<evidence type="ECO:0000256" key="7">
    <source>
        <dbReference type="ARBA" id="ARBA00023237"/>
    </source>
</evidence>
<accession>A0ABS9BRU1</accession>
<evidence type="ECO:0000256" key="2">
    <source>
        <dbReference type="ARBA" id="ARBA00007613"/>
    </source>
</evidence>
<gene>
    <name evidence="8" type="ORF">L0U89_03845</name>
</gene>
<proteinExistence type="inferred from homology"/>
<evidence type="ECO:0000256" key="5">
    <source>
        <dbReference type="ARBA" id="ARBA00022692"/>
    </source>
</evidence>
<keyword evidence="9" id="KW-1185">Reference proteome</keyword>
<keyword evidence="6" id="KW-0472">Membrane</keyword>
<evidence type="ECO:0000256" key="6">
    <source>
        <dbReference type="ARBA" id="ARBA00023136"/>
    </source>
</evidence>
<dbReference type="PANTHER" id="PTHR30026">
    <property type="entry name" value="OUTER MEMBRANE PROTEIN TOLC"/>
    <property type="match status" value="1"/>
</dbReference>
<dbReference type="InterPro" id="IPR051906">
    <property type="entry name" value="TolC-like"/>
</dbReference>
<keyword evidence="5" id="KW-0812">Transmembrane</keyword>
<reference evidence="8 9" key="1">
    <citation type="submission" date="2022-01" db="EMBL/GenBank/DDBJ databases">
        <title>Mariniradius saccharolyticus sp. nov., isolated from sediment of a river.</title>
        <authorList>
            <person name="Liu H."/>
        </authorList>
    </citation>
    <scope>NUCLEOTIDE SEQUENCE [LARGE SCALE GENOMIC DNA]</scope>
    <source>
        <strain evidence="8 9">RY-2</strain>
    </source>
</reference>
<evidence type="ECO:0000256" key="1">
    <source>
        <dbReference type="ARBA" id="ARBA00004442"/>
    </source>
</evidence>
<keyword evidence="7" id="KW-0998">Cell outer membrane</keyword>
<comment type="caution">
    <text evidence="8">The sequence shown here is derived from an EMBL/GenBank/DDBJ whole genome shotgun (WGS) entry which is preliminary data.</text>
</comment>
<sequence length="440" mass="50583">MRIILAVGVVYLSCLPLQAQEIHLHSLEEVLLFAKANAPEQKIWKMQGQQQEYAPRMSSAELLPKVRLFATWDNYLQLPVQLLPSEAVGGEPGTFTEIRFGTQFQTSTGIEASLPLFDPELWSRIKTERLRSRYNLQDISQQEQAWTEDIARAYYQLLLHQESRKLAEARHHLSDSIYRLAEITYQTGEMEPLPFQRIQATALAAQNALSRQKKQEENARQTLRSLIGAGERILLFDEKIKASELKPAFADYELAALPEWKKADLLVNMNEQSWKNSRAKHLPRLAASGQFFQQALGNEFGLREAGTFEVGVIGLSLNWDIFQGNFKRLKTKTAYLDWQISKEQQQRTRELLAEERDRLETDLIQNQGLVTGFGPLLNLYAENFRLAGIQWAEGQISVDELLQVEREWIEQQQEYLIALSDLFTSKALLAIRNQSYAENR</sequence>
<evidence type="ECO:0000256" key="3">
    <source>
        <dbReference type="ARBA" id="ARBA00022448"/>
    </source>
</evidence>
<keyword evidence="3" id="KW-0813">Transport</keyword>
<name>A0ABS9BRU1_9BACT</name>
<dbReference type="SUPFAM" id="SSF56954">
    <property type="entry name" value="Outer membrane efflux proteins (OEP)"/>
    <property type="match status" value="1"/>
</dbReference>
<dbReference type="Proteomes" id="UP001201449">
    <property type="component" value="Unassembled WGS sequence"/>
</dbReference>
<evidence type="ECO:0000256" key="4">
    <source>
        <dbReference type="ARBA" id="ARBA00022452"/>
    </source>
</evidence>